<proteinExistence type="predicted"/>
<protein>
    <recommendedName>
        <fullName evidence="5">Sushi domain-containing protein</fullName>
    </recommendedName>
</protein>
<sequence>MIIAFSFVFAALPLVARTACPPHPQRDGGTIHYFARWATLVCHLTYVNRGRLKSTCIGDHWDAPLGTCEKFRLQCKPMTGLNGVVTYNTIPVPHYVLLTEATLSCSGSKSVQRSTCMVNGWKPSLSACAPPQCKLIGSVSNGMDNLLLLNAK</sequence>
<keyword evidence="2" id="KW-0732">Signal</keyword>
<dbReference type="InterPro" id="IPR035976">
    <property type="entry name" value="Sushi/SCR/CCP_sf"/>
</dbReference>
<evidence type="ECO:0008006" key="5">
    <source>
        <dbReference type="Google" id="ProtNLM"/>
    </source>
</evidence>
<gene>
    <name evidence="3" type="ORF">AB6A40_010067</name>
</gene>
<reference evidence="3 4" key="1">
    <citation type="submission" date="2024-08" db="EMBL/GenBank/DDBJ databases">
        <title>Gnathostoma spinigerum genome.</title>
        <authorList>
            <person name="Gonzalez-Bertolin B."/>
            <person name="Monzon S."/>
            <person name="Zaballos A."/>
            <person name="Jimenez P."/>
            <person name="Dekumyoy P."/>
            <person name="Varona S."/>
            <person name="Cuesta I."/>
            <person name="Sumanam S."/>
            <person name="Adisakwattana P."/>
            <person name="Gasser R.B."/>
            <person name="Hernandez-Gonzalez A."/>
            <person name="Young N.D."/>
            <person name="Perteguer M.J."/>
        </authorList>
    </citation>
    <scope>NUCLEOTIDE SEQUENCE [LARGE SCALE GENOMIC DNA]</scope>
    <source>
        <strain evidence="3">AL3</strain>
        <tissue evidence="3">Liver</tissue>
    </source>
</reference>
<dbReference type="AlphaFoldDB" id="A0ABD6EU67"/>
<feature type="chain" id="PRO_5044860878" description="Sushi domain-containing protein" evidence="2">
    <location>
        <begin position="19"/>
        <end position="152"/>
    </location>
</feature>
<keyword evidence="1" id="KW-1015">Disulfide bond</keyword>
<evidence type="ECO:0000256" key="1">
    <source>
        <dbReference type="ARBA" id="ARBA00023157"/>
    </source>
</evidence>
<evidence type="ECO:0000256" key="2">
    <source>
        <dbReference type="SAM" id="SignalP"/>
    </source>
</evidence>
<feature type="signal peptide" evidence="2">
    <location>
        <begin position="1"/>
        <end position="18"/>
    </location>
</feature>
<dbReference type="EMBL" id="JBGFUD010012031">
    <property type="protein sequence ID" value="MFH4983358.1"/>
    <property type="molecule type" value="Genomic_DNA"/>
</dbReference>
<dbReference type="Proteomes" id="UP001608902">
    <property type="component" value="Unassembled WGS sequence"/>
</dbReference>
<name>A0ABD6EU67_9BILA</name>
<dbReference type="SUPFAM" id="SSF57535">
    <property type="entry name" value="Complement control module/SCR domain"/>
    <property type="match status" value="1"/>
</dbReference>
<evidence type="ECO:0000313" key="3">
    <source>
        <dbReference type="EMBL" id="MFH4983358.1"/>
    </source>
</evidence>
<evidence type="ECO:0000313" key="4">
    <source>
        <dbReference type="Proteomes" id="UP001608902"/>
    </source>
</evidence>
<keyword evidence="4" id="KW-1185">Reference proteome</keyword>
<comment type="caution">
    <text evidence="3">The sequence shown here is derived from an EMBL/GenBank/DDBJ whole genome shotgun (WGS) entry which is preliminary data.</text>
</comment>
<accession>A0ABD6EU67</accession>
<organism evidence="3 4">
    <name type="scientific">Gnathostoma spinigerum</name>
    <dbReference type="NCBI Taxonomy" id="75299"/>
    <lineage>
        <taxon>Eukaryota</taxon>
        <taxon>Metazoa</taxon>
        <taxon>Ecdysozoa</taxon>
        <taxon>Nematoda</taxon>
        <taxon>Chromadorea</taxon>
        <taxon>Rhabditida</taxon>
        <taxon>Spirurina</taxon>
        <taxon>Gnathostomatomorpha</taxon>
        <taxon>Gnathostomatoidea</taxon>
        <taxon>Gnathostomatidae</taxon>
        <taxon>Gnathostoma</taxon>
    </lineage>
</organism>